<proteinExistence type="predicted"/>
<evidence type="ECO:0000313" key="1">
    <source>
        <dbReference type="EMBL" id="ETI30186.1"/>
    </source>
</evidence>
<dbReference type="OrthoDB" id="102977at2759"/>
<gene>
    <name evidence="1" type="ORF">F443_22695</name>
</gene>
<dbReference type="eggNOG" id="ENOG502SPY8">
    <property type="taxonomic scope" value="Eukaryota"/>
</dbReference>
<keyword evidence="2" id="KW-1185">Reference proteome</keyword>
<dbReference type="HOGENOM" id="CLU_1985990_0_0_1"/>
<accession>V9DU51</accession>
<dbReference type="Proteomes" id="UP000018721">
    <property type="component" value="Unassembled WGS sequence"/>
</dbReference>
<organism evidence="1 2">
    <name type="scientific">Phytophthora nicotianae P1569</name>
    <dbReference type="NCBI Taxonomy" id="1317065"/>
    <lineage>
        <taxon>Eukaryota</taxon>
        <taxon>Sar</taxon>
        <taxon>Stramenopiles</taxon>
        <taxon>Oomycota</taxon>
        <taxon>Peronosporomycetes</taxon>
        <taxon>Peronosporales</taxon>
        <taxon>Peronosporaceae</taxon>
        <taxon>Phytophthora</taxon>
    </lineage>
</organism>
<sequence length="126" mass="14358">MESHLYEGIQPGEFYDKLENVLESQKSAYKVNVALGYDLVRKTDDSDTRYFHPNLSNTSVFDKPVAINSRSDIRKVISEIRSMELTDKLNYPSSGDMVKAITGFKIFLYHREHALGDSEAVIPKII</sequence>
<evidence type="ECO:0000313" key="2">
    <source>
        <dbReference type="Proteomes" id="UP000018721"/>
    </source>
</evidence>
<name>V9DU51_PHYNI</name>
<dbReference type="AlphaFoldDB" id="V9DU51"/>
<reference evidence="1 2" key="1">
    <citation type="submission" date="2013-11" db="EMBL/GenBank/DDBJ databases">
        <title>The Genome Sequence of Phytophthora parasitica P1569.</title>
        <authorList>
            <consortium name="The Broad Institute Genomics Platform"/>
            <person name="Russ C."/>
            <person name="Tyler B."/>
            <person name="Panabieres F."/>
            <person name="Shan W."/>
            <person name="Tripathy S."/>
            <person name="Grunwald N."/>
            <person name="Machado M."/>
            <person name="Johnson C.S."/>
            <person name="Arredondo F."/>
            <person name="Hong C."/>
            <person name="Coffey M."/>
            <person name="Young S.K."/>
            <person name="Zeng Q."/>
            <person name="Gargeya S."/>
            <person name="Fitzgerald M."/>
            <person name="Abouelleil A."/>
            <person name="Alvarado L."/>
            <person name="Chapman S.B."/>
            <person name="Gainer-Dewar J."/>
            <person name="Goldberg J."/>
            <person name="Griggs A."/>
            <person name="Gujja S."/>
            <person name="Hansen M."/>
            <person name="Howarth C."/>
            <person name="Imamovic A."/>
            <person name="Ireland A."/>
            <person name="Larimer J."/>
            <person name="McCowan C."/>
            <person name="Murphy C."/>
            <person name="Pearson M."/>
            <person name="Poon T.W."/>
            <person name="Priest M."/>
            <person name="Roberts A."/>
            <person name="Saif S."/>
            <person name="Shea T."/>
            <person name="Sykes S."/>
            <person name="Wortman J."/>
            <person name="Nusbaum C."/>
            <person name="Birren B."/>
        </authorList>
    </citation>
    <scope>NUCLEOTIDE SEQUENCE [LARGE SCALE GENOMIC DNA]</scope>
    <source>
        <strain evidence="1 2">P1569</strain>
    </source>
</reference>
<comment type="caution">
    <text evidence="1">The sequence shown here is derived from an EMBL/GenBank/DDBJ whole genome shotgun (WGS) entry which is preliminary data.</text>
</comment>
<protein>
    <submittedName>
        <fullName evidence="1">Uncharacterized protein</fullName>
    </submittedName>
</protein>
<dbReference type="EMBL" id="ANIZ01004363">
    <property type="protein sequence ID" value="ETI30186.1"/>
    <property type="molecule type" value="Genomic_DNA"/>
</dbReference>